<proteinExistence type="predicted"/>
<dbReference type="EMBL" id="AVPL01000030">
    <property type="protein sequence ID" value="KGN40836.1"/>
    <property type="molecule type" value="Genomic_DNA"/>
</dbReference>
<dbReference type="OrthoDB" id="4863112at2"/>
<dbReference type="eggNOG" id="ENOG5031QQG">
    <property type="taxonomic scope" value="Bacteria"/>
</dbReference>
<evidence type="ECO:0000313" key="2">
    <source>
        <dbReference type="Proteomes" id="UP000030013"/>
    </source>
</evidence>
<organism evidence="1 2">
    <name type="scientific">Knoellia aerolata DSM 18566</name>
    <dbReference type="NCBI Taxonomy" id="1385519"/>
    <lineage>
        <taxon>Bacteria</taxon>
        <taxon>Bacillati</taxon>
        <taxon>Actinomycetota</taxon>
        <taxon>Actinomycetes</taxon>
        <taxon>Micrococcales</taxon>
        <taxon>Intrasporangiaceae</taxon>
        <taxon>Knoellia</taxon>
    </lineage>
</organism>
<protein>
    <submittedName>
        <fullName evidence="1">Uncharacterized protein</fullName>
    </submittedName>
</protein>
<evidence type="ECO:0000313" key="1">
    <source>
        <dbReference type="EMBL" id="KGN40836.1"/>
    </source>
</evidence>
<dbReference type="AlphaFoldDB" id="A0A0A0JZ63"/>
<dbReference type="RefSeq" id="WP_052112906.1">
    <property type="nucleotide sequence ID" value="NZ_AVPL01000030.1"/>
</dbReference>
<dbReference type="Proteomes" id="UP000030013">
    <property type="component" value="Unassembled WGS sequence"/>
</dbReference>
<reference evidence="1 2" key="1">
    <citation type="submission" date="2013-08" db="EMBL/GenBank/DDBJ databases">
        <title>The genome sequence of Knoellia aerolata.</title>
        <authorList>
            <person name="Zhu W."/>
            <person name="Wang G."/>
        </authorList>
    </citation>
    <scope>NUCLEOTIDE SEQUENCE [LARGE SCALE GENOMIC DNA]</scope>
    <source>
        <strain evidence="1 2">DSM 18566</strain>
    </source>
</reference>
<sequence>MSVFGLDRWVAGELGLEVDDPRMTDVISPAIHILISRIEEARSRGADDPLVTITAKSAGGNSRECTKRMLSQLGLESTSRRAVHRLLGGSPSGWSGLLRIFSEGRHLTEVEFVYARRQVLAISPAQAVGATSRGA</sequence>
<gene>
    <name evidence="1" type="ORF">N801_11010</name>
</gene>
<name>A0A0A0JZ63_9MICO</name>
<keyword evidence="2" id="KW-1185">Reference proteome</keyword>
<comment type="caution">
    <text evidence="1">The sequence shown here is derived from an EMBL/GenBank/DDBJ whole genome shotgun (WGS) entry which is preliminary data.</text>
</comment>
<accession>A0A0A0JZ63</accession>